<dbReference type="Gene3D" id="3.40.50.150">
    <property type="entry name" value="Vaccinia Virus protein VP39"/>
    <property type="match status" value="1"/>
</dbReference>
<dbReference type="InterPro" id="IPR029063">
    <property type="entry name" value="SAM-dependent_MTases_sf"/>
</dbReference>
<organism evidence="1 2">
    <name type="scientific">Parafannyhessea umbonata</name>
    <dbReference type="NCBI Taxonomy" id="604330"/>
    <lineage>
        <taxon>Bacteria</taxon>
        <taxon>Bacillati</taxon>
        <taxon>Actinomycetota</taxon>
        <taxon>Coriobacteriia</taxon>
        <taxon>Coriobacteriales</taxon>
        <taxon>Atopobiaceae</taxon>
        <taxon>Parafannyhessea</taxon>
    </lineage>
</organism>
<evidence type="ECO:0000313" key="2">
    <source>
        <dbReference type="Proteomes" id="UP000434342"/>
    </source>
</evidence>
<dbReference type="EMBL" id="VUND01000004">
    <property type="protein sequence ID" value="MST61314.1"/>
    <property type="molecule type" value="Genomic_DNA"/>
</dbReference>
<dbReference type="Proteomes" id="UP000434342">
    <property type="component" value="Unassembled WGS sequence"/>
</dbReference>
<name>A0A6N7XD21_9ACTN</name>
<dbReference type="RefSeq" id="WP_229769794.1">
    <property type="nucleotide sequence ID" value="NZ_VUND01000004.1"/>
</dbReference>
<gene>
    <name evidence="1" type="ORF">FYJ69_10550</name>
</gene>
<dbReference type="GO" id="GO:0008168">
    <property type="term" value="F:methyltransferase activity"/>
    <property type="evidence" value="ECO:0007669"/>
    <property type="project" value="UniProtKB-KW"/>
</dbReference>
<reference evidence="1 2" key="1">
    <citation type="submission" date="2019-08" db="EMBL/GenBank/DDBJ databases">
        <title>In-depth cultivation of the pig gut microbiome towards novel bacterial diversity and tailored functional studies.</title>
        <authorList>
            <person name="Wylensek D."/>
            <person name="Hitch T.C.A."/>
            <person name="Clavel T."/>
        </authorList>
    </citation>
    <scope>NUCLEOTIDE SEQUENCE [LARGE SCALE GENOMIC DNA]</scope>
    <source>
        <strain evidence="1 2">WB01_CNA04</strain>
    </source>
</reference>
<comment type="caution">
    <text evidence="1">The sequence shown here is derived from an EMBL/GenBank/DDBJ whole genome shotgun (WGS) entry which is preliminary data.</text>
</comment>
<dbReference type="GO" id="GO:0032259">
    <property type="term" value="P:methylation"/>
    <property type="evidence" value="ECO:0007669"/>
    <property type="project" value="UniProtKB-KW"/>
</dbReference>
<proteinExistence type="predicted"/>
<accession>A0A6N7XD21</accession>
<protein>
    <submittedName>
        <fullName evidence="1">SAM-dependent DNA methyltransferase</fullName>
    </submittedName>
</protein>
<dbReference type="AlphaFoldDB" id="A0A6N7XD21"/>
<keyword evidence="1" id="KW-0808">Transferase</keyword>
<dbReference type="SUPFAM" id="SSF53335">
    <property type="entry name" value="S-adenosyl-L-methionine-dependent methyltransferases"/>
    <property type="match status" value="1"/>
</dbReference>
<evidence type="ECO:0000313" key="1">
    <source>
        <dbReference type="EMBL" id="MST61314.1"/>
    </source>
</evidence>
<keyword evidence="1" id="KW-0489">Methyltransferase</keyword>
<sequence length="233" mass="26903">MAGQVKSRERVQEHGEVFTNEREVNAMLDMVRQETERIDSRFLEPACGDGNFLAEVLRRKLDVVDSRYRRSLPEWERYAFVAVGSVYGVELLGDNVDACRERLYGIVEERYSRVCRKSPNPAFLDAIRYVLGRNILNGNALSLKAVDEAGNDTDEPIIFSEWSIVMGDRVKRRDFRLDEMLEGNVDEGQTRSLFGADYSSAVDWEFDEETRSFIPSPIREFPLMSFYEVMDVE</sequence>